<feature type="region of interest" description="Disordered" evidence="2">
    <location>
        <begin position="1"/>
        <end position="237"/>
    </location>
</feature>
<feature type="compositionally biased region" description="Polar residues" evidence="2">
    <location>
        <begin position="74"/>
        <end position="89"/>
    </location>
</feature>
<feature type="compositionally biased region" description="Gly residues" evidence="2">
    <location>
        <begin position="38"/>
        <end position="56"/>
    </location>
</feature>
<feature type="compositionally biased region" description="Low complexity" evidence="2">
    <location>
        <begin position="1"/>
        <end position="16"/>
    </location>
</feature>
<name>A0A6P9AQN1_PANGU</name>
<keyword evidence="1" id="KW-0597">Phosphoprotein</keyword>
<feature type="compositionally biased region" description="Low complexity" evidence="2">
    <location>
        <begin position="119"/>
        <end position="139"/>
    </location>
</feature>
<feature type="compositionally biased region" description="Low complexity" evidence="2">
    <location>
        <begin position="533"/>
        <end position="546"/>
    </location>
</feature>
<dbReference type="GO" id="GO:0005737">
    <property type="term" value="C:cytoplasm"/>
    <property type="evidence" value="ECO:0007669"/>
    <property type="project" value="TreeGrafter"/>
</dbReference>
<dbReference type="PANTHER" id="PTHR14972">
    <property type="entry name" value="AGAP011572-PA"/>
    <property type="match status" value="1"/>
</dbReference>
<feature type="compositionally biased region" description="Low complexity" evidence="2">
    <location>
        <begin position="28"/>
        <end position="37"/>
    </location>
</feature>
<feature type="compositionally biased region" description="Polar residues" evidence="2">
    <location>
        <begin position="202"/>
        <end position="217"/>
    </location>
</feature>
<dbReference type="InterPro" id="IPR026642">
    <property type="entry name" value="Glcci1/FAM117"/>
</dbReference>
<feature type="compositionally biased region" description="Polar residues" evidence="2">
    <location>
        <begin position="351"/>
        <end position="364"/>
    </location>
</feature>
<evidence type="ECO:0000256" key="1">
    <source>
        <dbReference type="ARBA" id="ARBA00022553"/>
    </source>
</evidence>
<dbReference type="GeneID" id="117655055"/>
<feature type="compositionally biased region" description="Low complexity" evidence="2">
    <location>
        <begin position="160"/>
        <end position="175"/>
    </location>
</feature>
<accession>A0A6P9AQN1</accession>
<gene>
    <name evidence="4" type="primary">GLCCI1</name>
</gene>
<feature type="compositionally biased region" description="Gly residues" evidence="2">
    <location>
        <begin position="94"/>
        <end position="111"/>
    </location>
</feature>
<evidence type="ECO:0000256" key="2">
    <source>
        <dbReference type="SAM" id="MobiDB-lite"/>
    </source>
</evidence>
<keyword evidence="3" id="KW-1185">Reference proteome</keyword>
<feature type="region of interest" description="Disordered" evidence="2">
    <location>
        <begin position="523"/>
        <end position="560"/>
    </location>
</feature>
<feature type="region of interest" description="Disordered" evidence="2">
    <location>
        <begin position="252"/>
        <end position="276"/>
    </location>
</feature>
<evidence type="ECO:0000313" key="3">
    <source>
        <dbReference type="Proteomes" id="UP001652622"/>
    </source>
</evidence>
<proteinExistence type="predicted"/>
<dbReference type="Pfam" id="PF15388">
    <property type="entry name" value="FAM117"/>
    <property type="match status" value="2"/>
</dbReference>
<sequence length="560" mass="59056">MSSSSSQTPPHHQPSQRMRRGAAGSPTSGNAGVSAGSNGSGGGGNGVGSAPGGGAGTSRLLQPIRATVPFQLLRGNQQSPTRLPTSSASVGSNTGPGGPRGGGGGGGGNGGSPPPPNSTSPLALAAAAAGTSAVVVAPPGAGGAVEPSRVKVRQKRSPDSSSTATTTTTTTTTNGGRRRSSSPERRSPSSPIYRVDKPKAQQIRTSNTIRRTSSLDTITGPYLTGQWPRDPHIHYPSCMKDKSTQIAKLRQQLQRSKQSSRHNKDKERQSPLHGNHIAISQTQASISKSVPMPLSNISVPKSTISRVPYNVEGISPELEKVFIRDNSGKEEVSKPLDIPDGRRAPLPAHYRSSSTRSIDTQTPSVHERSSSCSSHSPCISPICRPESQDGSPCSTEDVLYDRDKDSGSSSPLPKYASSPKPNNSYMFKREPPEGCERVKVFEEVSTRQPVSTPLFSCPDKNKVNFIPTGSAFCPVKLLGPLLPSSDLTLKGCPNSSQSTPLSTLTVEQLSSRVTFSSLLDDTSTRDSSEILVQQPSQQSPQLLQELQPEEHSPPQNYVVI</sequence>
<feature type="region of interest" description="Disordered" evidence="2">
    <location>
        <begin position="326"/>
        <end position="430"/>
    </location>
</feature>
<feature type="compositionally biased region" description="Basic and acidic residues" evidence="2">
    <location>
        <begin position="326"/>
        <end position="343"/>
    </location>
</feature>
<feature type="compositionally biased region" description="Low complexity" evidence="2">
    <location>
        <begin position="370"/>
        <end position="385"/>
    </location>
</feature>
<dbReference type="Proteomes" id="UP001652622">
    <property type="component" value="Unplaced"/>
</dbReference>
<evidence type="ECO:0000313" key="4">
    <source>
        <dbReference type="RefSeq" id="XP_034258006.2"/>
    </source>
</evidence>
<dbReference type="RefSeq" id="XP_034258006.2">
    <property type="nucleotide sequence ID" value="XM_034402115.2"/>
</dbReference>
<organism evidence="3 4">
    <name type="scientific">Pantherophis guttatus</name>
    <name type="common">Corn snake</name>
    <name type="synonym">Elaphe guttata</name>
    <dbReference type="NCBI Taxonomy" id="94885"/>
    <lineage>
        <taxon>Eukaryota</taxon>
        <taxon>Metazoa</taxon>
        <taxon>Chordata</taxon>
        <taxon>Craniata</taxon>
        <taxon>Vertebrata</taxon>
        <taxon>Euteleostomi</taxon>
        <taxon>Lepidosauria</taxon>
        <taxon>Squamata</taxon>
        <taxon>Bifurcata</taxon>
        <taxon>Unidentata</taxon>
        <taxon>Episquamata</taxon>
        <taxon>Toxicofera</taxon>
        <taxon>Serpentes</taxon>
        <taxon>Colubroidea</taxon>
        <taxon>Colubridae</taxon>
        <taxon>Colubrinae</taxon>
        <taxon>Pantherophis</taxon>
    </lineage>
</organism>
<dbReference type="PANTHER" id="PTHR14972:SF3">
    <property type="entry name" value="GLUCOCORTICOID-INDUCED TRANSCRIPT 1 PROTEIN"/>
    <property type="match status" value="1"/>
</dbReference>
<dbReference type="OrthoDB" id="10037581at2759"/>
<dbReference type="AlphaFoldDB" id="A0A6P9AQN1"/>
<protein>
    <submittedName>
        <fullName evidence="4">Glucocorticoid-induced transcript 1 protein isoform X2</fullName>
    </submittedName>
</protein>
<reference evidence="4" key="1">
    <citation type="submission" date="2025-08" db="UniProtKB">
        <authorList>
            <consortium name="RefSeq"/>
        </authorList>
    </citation>
    <scope>IDENTIFICATION</scope>
    <source>
        <tissue evidence="4">Blood</tissue>
    </source>
</reference>